<dbReference type="Proteomes" id="UP000672657">
    <property type="component" value="Unassembled WGS sequence"/>
</dbReference>
<evidence type="ECO:0000313" key="2">
    <source>
        <dbReference type="Proteomes" id="UP000672657"/>
    </source>
</evidence>
<evidence type="ECO:0000313" key="1">
    <source>
        <dbReference type="EMBL" id="CAG2160879.1"/>
    </source>
</evidence>
<sequence>MGRLAGYLRAYVIYRRSAKAADLLWKYYGLGLTDEIRHRLMSLSVRARGELSPHALAMLYLVAMLEEYEGDPNAPIVHASVEFLLRRATAADAGGRRHDSIHFQHLREIAMRKYGWEP</sequence>
<reference evidence="1 2" key="1">
    <citation type="submission" date="2021-03" db="EMBL/GenBank/DDBJ databases">
        <authorList>
            <person name="Peeters C."/>
        </authorList>
    </citation>
    <scope>NUCLEOTIDE SEQUENCE [LARGE SCALE GENOMIC DNA]</scope>
    <source>
        <strain evidence="1 2">LMG 26411</strain>
    </source>
</reference>
<name>A0ABM8TVW3_9BURK</name>
<dbReference type="EMBL" id="CAJPVI010000096">
    <property type="protein sequence ID" value="CAG2160879.1"/>
    <property type="molecule type" value="Genomic_DNA"/>
</dbReference>
<gene>
    <name evidence="1" type="ORF">LMG26411_07828</name>
</gene>
<organism evidence="1 2">
    <name type="scientific">Cupriavidus numazuensis</name>
    <dbReference type="NCBI Taxonomy" id="221992"/>
    <lineage>
        <taxon>Bacteria</taxon>
        <taxon>Pseudomonadati</taxon>
        <taxon>Pseudomonadota</taxon>
        <taxon>Betaproteobacteria</taxon>
        <taxon>Burkholderiales</taxon>
        <taxon>Burkholderiaceae</taxon>
        <taxon>Cupriavidus</taxon>
    </lineage>
</organism>
<proteinExistence type="predicted"/>
<keyword evidence="2" id="KW-1185">Reference proteome</keyword>
<comment type="caution">
    <text evidence="1">The sequence shown here is derived from an EMBL/GenBank/DDBJ whole genome shotgun (WGS) entry which is preliminary data.</text>
</comment>
<protein>
    <submittedName>
        <fullName evidence="1">Uncharacterized protein</fullName>
    </submittedName>
</protein>
<accession>A0ABM8TVW3</accession>